<dbReference type="InterPro" id="IPR050109">
    <property type="entry name" value="HTH-type_TetR-like_transc_reg"/>
</dbReference>
<protein>
    <submittedName>
        <fullName evidence="5">TetR family transcriptional regulator</fullName>
    </submittedName>
</protein>
<feature type="domain" description="HTH tetR-type" evidence="4">
    <location>
        <begin position="16"/>
        <end position="76"/>
    </location>
</feature>
<comment type="caution">
    <text evidence="5">The sequence shown here is derived from an EMBL/GenBank/DDBJ whole genome shotgun (WGS) entry which is preliminary data.</text>
</comment>
<dbReference type="AlphaFoldDB" id="A0A254N2D8"/>
<dbReference type="InterPro" id="IPR001647">
    <property type="entry name" value="HTH_TetR"/>
</dbReference>
<accession>A0A254N2D8</accession>
<dbReference type="PANTHER" id="PTHR30055:SF146">
    <property type="entry name" value="HTH-TYPE TRANSCRIPTIONAL DUAL REGULATOR CECR"/>
    <property type="match status" value="1"/>
</dbReference>
<dbReference type="Proteomes" id="UP000197446">
    <property type="component" value="Unassembled WGS sequence"/>
</dbReference>
<dbReference type="PRINTS" id="PR00455">
    <property type="entry name" value="HTHTETR"/>
</dbReference>
<dbReference type="SUPFAM" id="SSF46689">
    <property type="entry name" value="Homeodomain-like"/>
    <property type="match status" value="1"/>
</dbReference>
<organism evidence="5 6">
    <name type="scientific">Roseateles puraquae</name>
    <dbReference type="NCBI Taxonomy" id="431059"/>
    <lineage>
        <taxon>Bacteria</taxon>
        <taxon>Pseudomonadati</taxon>
        <taxon>Pseudomonadota</taxon>
        <taxon>Betaproteobacteria</taxon>
        <taxon>Burkholderiales</taxon>
        <taxon>Sphaerotilaceae</taxon>
        <taxon>Roseateles</taxon>
    </lineage>
</organism>
<evidence type="ECO:0000313" key="6">
    <source>
        <dbReference type="Proteomes" id="UP000197446"/>
    </source>
</evidence>
<dbReference type="Gene3D" id="1.10.357.10">
    <property type="entry name" value="Tetracycline Repressor, domain 2"/>
    <property type="match status" value="1"/>
</dbReference>
<name>A0A254N2D8_9BURK</name>
<evidence type="ECO:0000259" key="4">
    <source>
        <dbReference type="PROSITE" id="PS50977"/>
    </source>
</evidence>
<dbReference type="InterPro" id="IPR009057">
    <property type="entry name" value="Homeodomain-like_sf"/>
</dbReference>
<sequence>MNAAPTMTTAPTERAQARRQQVLDAASDAFRRRGFHAASMAEIAKLAGMSPGHIYNLFENKDEIIAAIVERDCEEILARISEIQQEGDLLQKMLEGTEQALDEHSEVAKAALQLEVLAEASRNPRLAAVVRRSQALVNERAQALIRQSLGEQAHAVSDEEIQGRSLLLGALFNGLTALSVRDPEVARQIPVMAPVMRRVLQVLLAP</sequence>
<dbReference type="Pfam" id="PF00440">
    <property type="entry name" value="TetR_N"/>
    <property type="match status" value="1"/>
</dbReference>
<dbReference type="PROSITE" id="PS50977">
    <property type="entry name" value="HTH_TETR_2"/>
    <property type="match status" value="1"/>
</dbReference>
<evidence type="ECO:0000256" key="2">
    <source>
        <dbReference type="ARBA" id="ARBA00023125"/>
    </source>
</evidence>
<evidence type="ECO:0000313" key="5">
    <source>
        <dbReference type="EMBL" id="OWR02345.1"/>
    </source>
</evidence>
<keyword evidence="6" id="KW-1185">Reference proteome</keyword>
<dbReference type="InterPro" id="IPR039538">
    <property type="entry name" value="BetI_C"/>
</dbReference>
<evidence type="ECO:0000256" key="1">
    <source>
        <dbReference type="ARBA" id="ARBA00022491"/>
    </source>
</evidence>
<proteinExistence type="predicted"/>
<dbReference type="GO" id="GO:0003700">
    <property type="term" value="F:DNA-binding transcription factor activity"/>
    <property type="evidence" value="ECO:0007669"/>
    <property type="project" value="TreeGrafter"/>
</dbReference>
<dbReference type="Pfam" id="PF13977">
    <property type="entry name" value="TetR_C_6"/>
    <property type="match status" value="1"/>
</dbReference>
<gene>
    <name evidence="5" type="ORF">CDO81_19295</name>
</gene>
<keyword evidence="1" id="KW-0678">Repressor</keyword>
<evidence type="ECO:0000256" key="3">
    <source>
        <dbReference type="PROSITE-ProRule" id="PRU00335"/>
    </source>
</evidence>
<dbReference type="GO" id="GO:0000976">
    <property type="term" value="F:transcription cis-regulatory region binding"/>
    <property type="evidence" value="ECO:0007669"/>
    <property type="project" value="TreeGrafter"/>
</dbReference>
<reference evidence="5 6" key="1">
    <citation type="journal article" date="2007" name="Int. J. Syst. Evol. Microbiol.">
        <title>Description of Pelomonas aquatica sp. nov. and Pelomonas puraquae sp. nov., isolated from industrial and haemodialysis water.</title>
        <authorList>
            <person name="Gomila M."/>
            <person name="Bowien B."/>
            <person name="Falsen E."/>
            <person name="Moore E.R."/>
            <person name="Lalucat J."/>
        </authorList>
    </citation>
    <scope>NUCLEOTIDE SEQUENCE [LARGE SCALE GENOMIC DNA]</scope>
    <source>
        <strain evidence="5 6">CCUG 52769</strain>
    </source>
</reference>
<feature type="DNA-binding region" description="H-T-H motif" evidence="3">
    <location>
        <begin position="39"/>
        <end position="58"/>
    </location>
</feature>
<keyword evidence="2 3" id="KW-0238">DNA-binding</keyword>
<dbReference type="EMBL" id="NISI01000009">
    <property type="protein sequence ID" value="OWR02345.1"/>
    <property type="molecule type" value="Genomic_DNA"/>
</dbReference>
<dbReference type="PANTHER" id="PTHR30055">
    <property type="entry name" value="HTH-TYPE TRANSCRIPTIONAL REGULATOR RUTR"/>
    <property type="match status" value="1"/>
</dbReference>